<reference evidence="2 3" key="1">
    <citation type="submission" date="2021-04" db="EMBL/GenBank/DDBJ databases">
        <title>Ruania sp. nov., isolated from sandy soil of mangrove forest.</title>
        <authorList>
            <person name="Ge X."/>
            <person name="Huang R."/>
            <person name="Liu W."/>
        </authorList>
    </citation>
    <scope>NUCLEOTIDE SEQUENCE [LARGE SCALE GENOMIC DNA]</scope>
    <source>
        <strain evidence="2 3">N2-46</strain>
    </source>
</reference>
<dbReference type="InterPro" id="IPR011050">
    <property type="entry name" value="Pectin_lyase_fold/virulence"/>
</dbReference>
<feature type="compositionally biased region" description="Low complexity" evidence="1">
    <location>
        <begin position="30"/>
        <end position="42"/>
    </location>
</feature>
<dbReference type="SMART" id="SM00710">
    <property type="entry name" value="PbH1"/>
    <property type="match status" value="4"/>
</dbReference>
<proteinExistence type="predicted"/>
<dbReference type="EMBL" id="JAGSHT010000010">
    <property type="protein sequence ID" value="MBZ2196731.1"/>
    <property type="molecule type" value="Genomic_DNA"/>
</dbReference>
<feature type="region of interest" description="Disordered" evidence="1">
    <location>
        <begin position="1"/>
        <end position="48"/>
    </location>
</feature>
<name>A0ABS7S8Q7_9MICO</name>
<dbReference type="Gene3D" id="2.160.20.10">
    <property type="entry name" value="Single-stranded right-handed beta-helix, Pectin lyase-like"/>
    <property type="match status" value="1"/>
</dbReference>
<dbReference type="Proteomes" id="UP000826651">
    <property type="component" value="Unassembled WGS sequence"/>
</dbReference>
<keyword evidence="3" id="KW-1185">Reference proteome</keyword>
<evidence type="ECO:0000256" key="1">
    <source>
        <dbReference type="SAM" id="MobiDB-lite"/>
    </source>
</evidence>
<gene>
    <name evidence="2" type="ORF">KCQ71_11245</name>
</gene>
<dbReference type="RefSeq" id="WP_223405844.1">
    <property type="nucleotide sequence ID" value="NZ_JAGSHT010000010.1"/>
</dbReference>
<evidence type="ECO:0000313" key="2">
    <source>
        <dbReference type="EMBL" id="MBZ2196731.1"/>
    </source>
</evidence>
<evidence type="ECO:0000313" key="3">
    <source>
        <dbReference type="Proteomes" id="UP000826651"/>
    </source>
</evidence>
<protein>
    <submittedName>
        <fullName evidence="2">Right-handed parallel beta-helix repeat-containing protein</fullName>
    </submittedName>
</protein>
<dbReference type="InterPro" id="IPR006626">
    <property type="entry name" value="PbH1"/>
</dbReference>
<dbReference type="SUPFAM" id="SSF51126">
    <property type="entry name" value="Pectin lyase-like"/>
    <property type="match status" value="1"/>
</dbReference>
<comment type="caution">
    <text evidence="2">The sequence shown here is derived from an EMBL/GenBank/DDBJ whole genome shotgun (WGS) entry which is preliminary data.</text>
</comment>
<organism evidence="2 3">
    <name type="scientific">Occultella gossypii</name>
    <dbReference type="NCBI Taxonomy" id="2800820"/>
    <lineage>
        <taxon>Bacteria</taxon>
        <taxon>Bacillati</taxon>
        <taxon>Actinomycetota</taxon>
        <taxon>Actinomycetes</taxon>
        <taxon>Micrococcales</taxon>
        <taxon>Ruaniaceae</taxon>
        <taxon>Occultella</taxon>
    </lineage>
</organism>
<sequence>MSKDGPERVASGDVVHTVADFPTMGSTGPLVPESSLEPSDSVSSEEDGQVIEGLEVDGRVRVQHDNVIVRNVRINHIATGPGQYALLIEESPDGTCPTGVVIENIEIVGDPAVLVDDAKAVYAPCPFTLENSRIFGVGTGVRLTSDSVIRGNFILADFSTEGSDTHRSAIGINGGSGNVIEGNTITCGGPGCSGAFVMYGDFQQISDILVTGNLFNTTGSYCTYAGSLDSKEFPVASNVRYIDNTFGRTFFDTCGRYGPVAGRDSDGGPGFVWEGNAWEGTGEDVPIS</sequence>
<dbReference type="InterPro" id="IPR012334">
    <property type="entry name" value="Pectin_lyas_fold"/>
</dbReference>
<accession>A0ABS7S8Q7</accession>